<dbReference type="KEGG" id="hmn:HM131_07210"/>
<evidence type="ECO:0000313" key="3">
    <source>
        <dbReference type="Proteomes" id="UP000192527"/>
    </source>
</evidence>
<evidence type="ECO:0000313" key="2">
    <source>
        <dbReference type="EMBL" id="ARI76639.1"/>
    </source>
</evidence>
<dbReference type="Pfam" id="PF00269">
    <property type="entry name" value="SASP"/>
    <property type="match status" value="1"/>
</dbReference>
<dbReference type="InterPro" id="IPR038300">
    <property type="entry name" value="SASP_sf_alpha/beta"/>
</dbReference>
<comment type="function">
    <text evidence="1">SASP are bound to spore DNA. They are double-stranded DNA-binding proteins that cause DNA to change to an a-like conformation. They protect the DNA backbone from chemical and enzymatic cleavage and are thus involved in dormant spore's high resistance to UV light.</text>
</comment>
<sequence>MARRNKLLVPEARQRMDELKAKVSNAQTPEDAKYEVAKEMGIPLKKGYNGQLTTKEAGTIGGHMGGQMVKELIKRAQQELEQKNM</sequence>
<dbReference type="InterPro" id="IPR050847">
    <property type="entry name" value="SASP_DNA-binding"/>
</dbReference>
<dbReference type="OrthoDB" id="1683773at2"/>
<dbReference type="Proteomes" id="UP000192527">
    <property type="component" value="Chromosome"/>
</dbReference>
<gene>
    <name evidence="2" type="ORF">HM131_07210</name>
</gene>
<dbReference type="InterPro" id="IPR001448">
    <property type="entry name" value="SASP_alpha/beta-type"/>
</dbReference>
<dbReference type="AlphaFoldDB" id="A0A1W5ZTM3"/>
<organism evidence="2 3">
    <name type="scientific">Halobacillus mangrovi</name>
    <dbReference type="NCBI Taxonomy" id="402384"/>
    <lineage>
        <taxon>Bacteria</taxon>
        <taxon>Bacillati</taxon>
        <taxon>Bacillota</taxon>
        <taxon>Bacilli</taxon>
        <taxon>Bacillales</taxon>
        <taxon>Bacillaceae</taxon>
        <taxon>Halobacillus</taxon>
    </lineage>
</organism>
<dbReference type="PANTHER" id="PTHR36107:SF1">
    <property type="entry name" value="SMALL, ACID-SOLUBLE SPORE PROTEIN A"/>
    <property type="match status" value="1"/>
</dbReference>
<evidence type="ECO:0000256" key="1">
    <source>
        <dbReference type="ARBA" id="ARBA00003863"/>
    </source>
</evidence>
<name>A0A1W5ZTM3_9BACI</name>
<dbReference type="GO" id="GO:0016787">
    <property type="term" value="F:hydrolase activity"/>
    <property type="evidence" value="ECO:0007669"/>
    <property type="project" value="UniProtKB-KW"/>
</dbReference>
<dbReference type="RefSeq" id="WP_085029117.1">
    <property type="nucleotide sequence ID" value="NZ_CP020772.1"/>
</dbReference>
<dbReference type="PANTHER" id="PTHR36107">
    <property type="entry name" value="SMALL, ACID-SOLUBLE SPORE PROTEIN A"/>
    <property type="match status" value="1"/>
</dbReference>
<dbReference type="GO" id="GO:0003690">
    <property type="term" value="F:double-stranded DNA binding"/>
    <property type="evidence" value="ECO:0007669"/>
    <property type="project" value="InterPro"/>
</dbReference>
<dbReference type="EMBL" id="CP020772">
    <property type="protein sequence ID" value="ARI76639.1"/>
    <property type="molecule type" value="Genomic_DNA"/>
</dbReference>
<accession>A0A1W5ZTM3</accession>
<dbReference type="Gene3D" id="6.10.10.80">
    <property type="entry name" value="Small, acid-soluble spore protein, alpha/beta type-like"/>
    <property type="match status" value="1"/>
</dbReference>
<dbReference type="STRING" id="402384.HM131_07210"/>
<dbReference type="GO" id="GO:0006265">
    <property type="term" value="P:DNA topological change"/>
    <property type="evidence" value="ECO:0007669"/>
    <property type="project" value="InterPro"/>
</dbReference>
<proteinExistence type="predicted"/>
<keyword evidence="3" id="KW-1185">Reference proteome</keyword>
<keyword evidence="2" id="KW-0378">Hydrolase</keyword>
<reference evidence="2 3" key="1">
    <citation type="submission" date="2017-04" db="EMBL/GenBank/DDBJ databases">
        <title>The whole genome sequencing and assembly of Halobacillus mangrovi strain.</title>
        <authorList>
            <person name="Lee S.-J."/>
            <person name="Park M.-K."/>
            <person name="Kim J.-Y."/>
            <person name="Lee Y.-J."/>
            <person name="Yi H."/>
            <person name="Bahn Y.-S."/>
            <person name="Kim J.F."/>
            <person name="Lee D.-W."/>
        </authorList>
    </citation>
    <scope>NUCLEOTIDE SEQUENCE [LARGE SCALE GENOMIC DNA]</scope>
    <source>
        <strain evidence="2 3">KTB 131</strain>
    </source>
</reference>
<protein>
    <submittedName>
        <fullName evidence="2">Alpha/beta hydrolase</fullName>
    </submittedName>
</protein>